<dbReference type="Proteomes" id="UP000709295">
    <property type="component" value="Unassembled WGS sequence"/>
</dbReference>
<evidence type="ECO:0000313" key="1">
    <source>
        <dbReference type="EMBL" id="KAG6943254.1"/>
    </source>
</evidence>
<gene>
    <name evidence="1" type="ORF">JG688_00017696</name>
</gene>
<name>A0A8J5IC27_9STRA</name>
<reference evidence="1" key="1">
    <citation type="submission" date="2021-01" db="EMBL/GenBank/DDBJ databases">
        <title>Phytophthora aleatoria, a newly-described species from Pinus radiata is distinct from Phytophthora cactorum isolates based on comparative genomics.</title>
        <authorList>
            <person name="Mcdougal R."/>
            <person name="Panda P."/>
            <person name="Williams N."/>
            <person name="Studholme D.J."/>
        </authorList>
    </citation>
    <scope>NUCLEOTIDE SEQUENCE</scope>
    <source>
        <strain evidence="1">NZFS 4037</strain>
    </source>
</reference>
<proteinExistence type="predicted"/>
<accession>A0A8J5IC27</accession>
<sequence>MSLENLPWVPQHEDWLASVEALDTAEPWRNCWLEQLHLHPFDTVFLPCHPLARIFVPHGHTVQSVRRQIDIDSSVSASEVAVGWDHEWASNAS</sequence>
<evidence type="ECO:0000313" key="2">
    <source>
        <dbReference type="Proteomes" id="UP000709295"/>
    </source>
</evidence>
<organism evidence="1 2">
    <name type="scientific">Phytophthora aleatoria</name>
    <dbReference type="NCBI Taxonomy" id="2496075"/>
    <lineage>
        <taxon>Eukaryota</taxon>
        <taxon>Sar</taxon>
        <taxon>Stramenopiles</taxon>
        <taxon>Oomycota</taxon>
        <taxon>Peronosporomycetes</taxon>
        <taxon>Peronosporales</taxon>
        <taxon>Peronosporaceae</taxon>
        <taxon>Phytophthora</taxon>
    </lineage>
</organism>
<comment type="caution">
    <text evidence="1">The sequence shown here is derived from an EMBL/GenBank/DDBJ whole genome shotgun (WGS) entry which is preliminary data.</text>
</comment>
<dbReference type="EMBL" id="JAENGY010002780">
    <property type="protein sequence ID" value="KAG6943254.1"/>
    <property type="molecule type" value="Genomic_DNA"/>
</dbReference>
<keyword evidence="2" id="KW-1185">Reference proteome</keyword>
<dbReference type="AlphaFoldDB" id="A0A8J5IC27"/>
<protein>
    <submittedName>
        <fullName evidence="1">Uncharacterized protein</fullName>
    </submittedName>
</protein>